<protein>
    <recommendedName>
        <fullName evidence="6">S-protein homolog</fullName>
    </recommendedName>
</protein>
<evidence type="ECO:0000256" key="2">
    <source>
        <dbReference type="ARBA" id="ARBA00005581"/>
    </source>
</evidence>
<evidence type="ECO:0000313" key="8">
    <source>
        <dbReference type="Proteomes" id="UP000053144"/>
    </source>
</evidence>
<evidence type="ECO:0000256" key="4">
    <source>
        <dbReference type="ARBA" id="ARBA00022525"/>
    </source>
</evidence>
<comment type="similarity">
    <text evidence="2 6">Belongs to the plant self-incompatibility (S1) protein family.</text>
</comment>
<keyword evidence="5 6" id="KW-0732">Signal</keyword>
<evidence type="ECO:0000256" key="3">
    <source>
        <dbReference type="ARBA" id="ARBA00022471"/>
    </source>
</evidence>
<reference evidence="8" key="1">
    <citation type="journal article" date="2015" name="Proc. Natl. Acad. Sci. U.S.A.">
        <title>Genome sequencing of adzuki bean (Vigna angularis) provides insight into high starch and low fat accumulation and domestication.</title>
        <authorList>
            <person name="Yang K."/>
            <person name="Tian Z."/>
            <person name="Chen C."/>
            <person name="Luo L."/>
            <person name="Zhao B."/>
            <person name="Wang Z."/>
            <person name="Yu L."/>
            <person name="Li Y."/>
            <person name="Sun Y."/>
            <person name="Li W."/>
            <person name="Chen Y."/>
            <person name="Li Y."/>
            <person name="Zhang Y."/>
            <person name="Ai D."/>
            <person name="Zhao J."/>
            <person name="Shang C."/>
            <person name="Ma Y."/>
            <person name="Wu B."/>
            <person name="Wang M."/>
            <person name="Gao L."/>
            <person name="Sun D."/>
            <person name="Zhang P."/>
            <person name="Guo F."/>
            <person name="Wang W."/>
            <person name="Li Y."/>
            <person name="Wang J."/>
            <person name="Varshney R.K."/>
            <person name="Wang J."/>
            <person name="Ling H.Q."/>
            <person name="Wan P."/>
        </authorList>
    </citation>
    <scope>NUCLEOTIDE SEQUENCE</scope>
    <source>
        <strain evidence="8">cv. Jingnong 6</strain>
    </source>
</reference>
<name>A0A0L9T460_PHAAN</name>
<sequence>MVSISKIALLLSLLLTTLFSLQLKGSEDEVVPSEVDNWLSFKVYVAISNFLVSKNLTVHCKDKHHDLGSHVLKYGETYDFGFIPNLFWRVTLYFCRFTWEGASHSFDVYNQKKNDCEECVWNILESGPCKVDRKHNQCYAWKD</sequence>
<feature type="chain" id="PRO_5025097404" description="S-protein homolog" evidence="6">
    <location>
        <begin position="21"/>
        <end position="143"/>
    </location>
</feature>
<organism evidence="7 8">
    <name type="scientific">Phaseolus angularis</name>
    <name type="common">Azuki bean</name>
    <name type="synonym">Vigna angularis</name>
    <dbReference type="NCBI Taxonomy" id="3914"/>
    <lineage>
        <taxon>Eukaryota</taxon>
        <taxon>Viridiplantae</taxon>
        <taxon>Streptophyta</taxon>
        <taxon>Embryophyta</taxon>
        <taxon>Tracheophyta</taxon>
        <taxon>Spermatophyta</taxon>
        <taxon>Magnoliopsida</taxon>
        <taxon>eudicotyledons</taxon>
        <taxon>Gunneridae</taxon>
        <taxon>Pentapetalae</taxon>
        <taxon>rosids</taxon>
        <taxon>fabids</taxon>
        <taxon>Fabales</taxon>
        <taxon>Fabaceae</taxon>
        <taxon>Papilionoideae</taxon>
        <taxon>50 kb inversion clade</taxon>
        <taxon>NPAAA clade</taxon>
        <taxon>indigoferoid/millettioid clade</taxon>
        <taxon>Phaseoleae</taxon>
        <taxon>Vigna</taxon>
    </lineage>
</organism>
<evidence type="ECO:0000256" key="5">
    <source>
        <dbReference type="ARBA" id="ARBA00022729"/>
    </source>
</evidence>
<keyword evidence="4 6" id="KW-0964">Secreted</keyword>
<evidence type="ECO:0000256" key="6">
    <source>
        <dbReference type="RuleBase" id="RU367044"/>
    </source>
</evidence>
<dbReference type="EMBL" id="KQ258265">
    <property type="protein sequence ID" value="KOM25385.1"/>
    <property type="molecule type" value="Genomic_DNA"/>
</dbReference>
<gene>
    <name evidence="7" type="ORF">LR48_Vigan102s004300</name>
</gene>
<dbReference type="InterPro" id="IPR010264">
    <property type="entry name" value="Self-incomp_S1"/>
</dbReference>
<dbReference type="GO" id="GO:0005576">
    <property type="term" value="C:extracellular region"/>
    <property type="evidence" value="ECO:0007669"/>
    <property type="project" value="UniProtKB-SubCell"/>
</dbReference>
<feature type="signal peptide" evidence="6">
    <location>
        <begin position="1"/>
        <end position="20"/>
    </location>
</feature>
<dbReference type="PANTHER" id="PTHR31232">
    <property type="match status" value="1"/>
</dbReference>
<accession>A0A0L9T460</accession>
<dbReference type="Pfam" id="PF05938">
    <property type="entry name" value="Self-incomp_S1"/>
    <property type="match status" value="1"/>
</dbReference>
<dbReference type="PANTHER" id="PTHR31232:SF43">
    <property type="entry name" value="S-PROTEIN HOMOLOG 29-RELATED"/>
    <property type="match status" value="1"/>
</dbReference>
<evidence type="ECO:0000313" key="7">
    <source>
        <dbReference type="EMBL" id="KOM25385.1"/>
    </source>
</evidence>
<evidence type="ECO:0000256" key="1">
    <source>
        <dbReference type="ARBA" id="ARBA00004613"/>
    </source>
</evidence>
<keyword evidence="3 6" id="KW-0713">Self-incompatibility</keyword>
<dbReference type="OMA" id="AHCTNKE"/>
<dbReference type="Gramene" id="KOM25385">
    <property type="protein sequence ID" value="KOM25385"/>
    <property type="gene ID" value="LR48_Vigan102s004300"/>
</dbReference>
<proteinExistence type="inferred from homology"/>
<dbReference type="Proteomes" id="UP000053144">
    <property type="component" value="Unassembled WGS sequence"/>
</dbReference>
<comment type="subcellular location">
    <subcellularLocation>
        <location evidence="1 6">Secreted</location>
    </subcellularLocation>
</comment>
<dbReference type="AlphaFoldDB" id="A0A0L9T460"/>
<dbReference type="GO" id="GO:0060320">
    <property type="term" value="P:rejection of self pollen"/>
    <property type="evidence" value="ECO:0007669"/>
    <property type="project" value="UniProtKB-KW"/>
</dbReference>